<protein>
    <submittedName>
        <fullName evidence="2">Uncharacterized protein</fullName>
    </submittedName>
</protein>
<dbReference type="OrthoDB" id="6713255at2"/>
<organism evidence="2 3">
    <name type="scientific">Acinetobacter calcoaceticus</name>
    <dbReference type="NCBI Taxonomy" id="471"/>
    <lineage>
        <taxon>Bacteria</taxon>
        <taxon>Pseudomonadati</taxon>
        <taxon>Pseudomonadota</taxon>
        <taxon>Gammaproteobacteria</taxon>
        <taxon>Moraxellales</taxon>
        <taxon>Moraxellaceae</taxon>
        <taxon>Acinetobacter</taxon>
        <taxon>Acinetobacter calcoaceticus/baumannii complex</taxon>
    </lineage>
</organism>
<feature type="transmembrane region" description="Helical" evidence="1">
    <location>
        <begin position="5"/>
        <end position="25"/>
    </location>
</feature>
<gene>
    <name evidence="2" type="ORF">EC844_111100</name>
</gene>
<proteinExistence type="predicted"/>
<keyword evidence="1" id="KW-1133">Transmembrane helix</keyword>
<keyword evidence="3" id="KW-1185">Reference proteome</keyword>
<feature type="transmembrane region" description="Helical" evidence="1">
    <location>
        <begin position="58"/>
        <end position="78"/>
    </location>
</feature>
<dbReference type="Proteomes" id="UP000294963">
    <property type="component" value="Unassembled WGS sequence"/>
</dbReference>
<keyword evidence="1" id="KW-0472">Membrane</keyword>
<dbReference type="EMBL" id="SLVJ01000011">
    <property type="protein sequence ID" value="TCM66810.1"/>
    <property type="molecule type" value="Genomic_DNA"/>
</dbReference>
<name>A0A4R1XWA6_ACICA</name>
<accession>A0A4R1XWA6</accession>
<evidence type="ECO:0000313" key="3">
    <source>
        <dbReference type="Proteomes" id="UP000294963"/>
    </source>
</evidence>
<dbReference type="AlphaFoldDB" id="A0A4R1XWA6"/>
<evidence type="ECO:0000313" key="2">
    <source>
        <dbReference type="EMBL" id="TCM66810.1"/>
    </source>
</evidence>
<evidence type="ECO:0000256" key="1">
    <source>
        <dbReference type="SAM" id="Phobius"/>
    </source>
</evidence>
<comment type="caution">
    <text evidence="2">The sequence shown here is derived from an EMBL/GenBank/DDBJ whole genome shotgun (WGS) entry which is preliminary data.</text>
</comment>
<keyword evidence="1" id="KW-0812">Transmembrane</keyword>
<sequence>MARWVLLISILNLIAIFLLYLNSFIQNNNHYAISIDTYFMSSSIIIFLFSLFCCKRNIILLSMLALVMSVVMNVYNIGVSYEIWIEREQPELATK</sequence>
<reference evidence="2 3" key="1">
    <citation type="submission" date="2019-03" db="EMBL/GenBank/DDBJ databases">
        <title>Genomic analyses of the natural microbiome of Caenorhabditis elegans.</title>
        <authorList>
            <person name="Samuel B."/>
        </authorList>
    </citation>
    <scope>NUCLEOTIDE SEQUENCE [LARGE SCALE GENOMIC DNA]</scope>
    <source>
        <strain evidence="2 3">JUb89</strain>
    </source>
</reference>
<feature type="transmembrane region" description="Helical" evidence="1">
    <location>
        <begin position="31"/>
        <end position="51"/>
    </location>
</feature>